<proteinExistence type="predicted"/>
<evidence type="ECO:0000313" key="3">
    <source>
        <dbReference type="EMBL" id="WMD20884.1"/>
    </source>
</evidence>
<keyword evidence="1" id="KW-0472">Membrane</keyword>
<keyword evidence="4" id="KW-1185">Reference proteome</keyword>
<dbReference type="EMBL" id="CP132976">
    <property type="protein sequence ID" value="WMD20884.1"/>
    <property type="molecule type" value="Genomic_DNA"/>
</dbReference>
<keyword evidence="2" id="KW-0732">Signal</keyword>
<feature type="chain" id="PRO_5045859363" evidence="2">
    <location>
        <begin position="22"/>
        <end position="225"/>
    </location>
</feature>
<sequence>MKKGYQVALLLAFGALFAAFAFNPPKTSGDWASWVQAWGSIAAICAAIWIAYDQHAKVREQQASARHDEVRNFLFGIREELHINWVVYMQTVGDAVQAVKDNAAVDVTWPVPENPFKVYASTVGLIGRVPDDLIRKQIVATYVVAGGLMLTWKMHNTMRAARDAEAELVEEMDGTRPNGTWVVLQRDLTRYSQQLRKHQNEAEAMIGIAVDLIDTYLKKNPASSV</sequence>
<evidence type="ECO:0000313" key="4">
    <source>
        <dbReference type="Proteomes" id="UP001234798"/>
    </source>
</evidence>
<feature type="signal peptide" evidence="2">
    <location>
        <begin position="1"/>
        <end position="21"/>
    </location>
</feature>
<feature type="transmembrane region" description="Helical" evidence="1">
    <location>
        <begin position="31"/>
        <end position="52"/>
    </location>
</feature>
<evidence type="ECO:0000256" key="1">
    <source>
        <dbReference type="SAM" id="Phobius"/>
    </source>
</evidence>
<dbReference type="Proteomes" id="UP001234798">
    <property type="component" value="Chromosome"/>
</dbReference>
<evidence type="ECO:0000256" key="2">
    <source>
        <dbReference type="SAM" id="SignalP"/>
    </source>
</evidence>
<organism evidence="3 4">
    <name type="scientific">Achromobacter seleniivolatilans</name>
    <dbReference type="NCBI Taxonomy" id="3047478"/>
    <lineage>
        <taxon>Bacteria</taxon>
        <taxon>Pseudomonadati</taxon>
        <taxon>Pseudomonadota</taxon>
        <taxon>Betaproteobacteria</taxon>
        <taxon>Burkholderiales</taxon>
        <taxon>Alcaligenaceae</taxon>
        <taxon>Achromobacter</taxon>
    </lineage>
</organism>
<keyword evidence="1" id="KW-0812">Transmembrane</keyword>
<gene>
    <name evidence="3" type="ORF">RAS12_00505</name>
</gene>
<keyword evidence="1" id="KW-1133">Transmembrane helix</keyword>
<dbReference type="RefSeq" id="WP_306944418.1">
    <property type="nucleotide sequence ID" value="NZ_CP132976.1"/>
</dbReference>
<reference evidence="3 4" key="1">
    <citation type="submission" date="2023-08" db="EMBL/GenBank/DDBJ databases">
        <title>Achromobacter seleniivolatilans sp. nov., isolated from seleniferous soil.</title>
        <authorList>
            <person name="Zhang S."/>
            <person name="Li K."/>
            <person name="Peng J."/>
            <person name="Zhao Q."/>
            <person name="Wang H."/>
            <person name="Guo Y."/>
        </authorList>
    </citation>
    <scope>NUCLEOTIDE SEQUENCE [LARGE SCALE GENOMIC DNA]</scope>
    <source>
        <strain evidence="3 4">R39</strain>
    </source>
</reference>
<accession>A0ABY9M2T7</accession>
<protein>
    <submittedName>
        <fullName evidence="3">Uncharacterized protein</fullName>
    </submittedName>
</protein>
<name>A0ABY9M2T7_9BURK</name>